<organism evidence="3 4">
    <name type="scientific">Rhodosorus marinus</name>
    <dbReference type="NCBI Taxonomy" id="101924"/>
    <lineage>
        <taxon>Eukaryota</taxon>
        <taxon>Rhodophyta</taxon>
        <taxon>Stylonematophyceae</taxon>
        <taxon>Stylonematales</taxon>
        <taxon>Stylonemataceae</taxon>
        <taxon>Rhodosorus</taxon>
    </lineage>
</organism>
<keyword evidence="4" id="KW-1185">Reference proteome</keyword>
<feature type="domain" description="Nudix hydrolase" evidence="2">
    <location>
        <begin position="230"/>
        <end position="354"/>
    </location>
</feature>
<dbReference type="AlphaFoldDB" id="A0AAV8US88"/>
<dbReference type="Pfam" id="PF00293">
    <property type="entry name" value="NUDIX"/>
    <property type="match status" value="1"/>
</dbReference>
<dbReference type="PANTHER" id="PTHR45978:SF7">
    <property type="entry name" value="SPX DOMAIN-CONTAINING PROTEIN 4"/>
    <property type="match status" value="1"/>
</dbReference>
<name>A0AAV8US88_9RHOD</name>
<dbReference type="Pfam" id="PF03105">
    <property type="entry name" value="SPX"/>
    <property type="match status" value="1"/>
</dbReference>
<evidence type="ECO:0000259" key="1">
    <source>
        <dbReference type="PROSITE" id="PS51382"/>
    </source>
</evidence>
<gene>
    <name evidence="3" type="ORF">NDN08_001895</name>
</gene>
<dbReference type="Proteomes" id="UP001157974">
    <property type="component" value="Unassembled WGS sequence"/>
</dbReference>
<dbReference type="InterPro" id="IPR004331">
    <property type="entry name" value="SPX_dom"/>
</dbReference>
<evidence type="ECO:0008006" key="5">
    <source>
        <dbReference type="Google" id="ProtNLM"/>
    </source>
</evidence>
<sequence>MKWGKALNAKVEETPEWSPYFLNFKSMKKELKAVKEMNSRGVEFKERDLDMHGLTTRESDSKEKLLKCTTDAIVPFLDKLNAEIATIETFFVATLTQLEKKLNEIERERRASDDEQKGVLALREINRSLNALEEFSRLNYISAAKILKKLDKSMESEVKTIYITEILNVQTFHTALSSTLRNLSERVDAILSAGSDVFMANSGSDNFNKNARQRSNNARDLNNDVETTEVLRHVSLCVPLRRTDGELEVLVVTENDGSPHLVKAHIEAGETSVEALLREMSELAGLAVGQERNVGEYLSTTKKNTVYYAYTVVVERELEDWPMATTVRRRWLQIDELISELEDNTGVRVLRKINESPPI</sequence>
<protein>
    <recommendedName>
        <fullName evidence="5">SPX domain-containing protein</fullName>
    </recommendedName>
</protein>
<dbReference type="PROSITE" id="PS51462">
    <property type="entry name" value="NUDIX"/>
    <property type="match status" value="1"/>
</dbReference>
<dbReference type="PROSITE" id="PS51382">
    <property type="entry name" value="SPX"/>
    <property type="match status" value="1"/>
</dbReference>
<dbReference type="InterPro" id="IPR000086">
    <property type="entry name" value="NUDIX_hydrolase_dom"/>
</dbReference>
<feature type="domain" description="SPX" evidence="1">
    <location>
        <begin position="1"/>
        <end position="164"/>
    </location>
</feature>
<dbReference type="GO" id="GO:0016036">
    <property type="term" value="P:cellular response to phosphate starvation"/>
    <property type="evidence" value="ECO:0007669"/>
    <property type="project" value="InterPro"/>
</dbReference>
<dbReference type="EMBL" id="JAMWBK010000005">
    <property type="protein sequence ID" value="KAJ8905388.1"/>
    <property type="molecule type" value="Genomic_DNA"/>
</dbReference>
<evidence type="ECO:0000259" key="2">
    <source>
        <dbReference type="PROSITE" id="PS51462"/>
    </source>
</evidence>
<reference evidence="3 4" key="1">
    <citation type="journal article" date="2023" name="Nat. Commun.">
        <title>Origin of minicircular mitochondrial genomes in red algae.</title>
        <authorList>
            <person name="Lee Y."/>
            <person name="Cho C.H."/>
            <person name="Lee Y.M."/>
            <person name="Park S.I."/>
            <person name="Yang J.H."/>
            <person name="West J.A."/>
            <person name="Bhattacharya D."/>
            <person name="Yoon H.S."/>
        </authorList>
    </citation>
    <scope>NUCLEOTIDE SEQUENCE [LARGE SCALE GENOMIC DNA]</scope>
    <source>
        <strain evidence="3 4">CCMP1338</strain>
        <tissue evidence="3">Whole cell</tissue>
    </source>
</reference>
<comment type="caution">
    <text evidence="3">The sequence shown here is derived from an EMBL/GenBank/DDBJ whole genome shotgun (WGS) entry which is preliminary data.</text>
</comment>
<dbReference type="SUPFAM" id="SSF55811">
    <property type="entry name" value="Nudix"/>
    <property type="match status" value="1"/>
</dbReference>
<dbReference type="InterPro" id="IPR031142">
    <property type="entry name" value="SPX_prot"/>
</dbReference>
<proteinExistence type="predicted"/>
<evidence type="ECO:0000313" key="4">
    <source>
        <dbReference type="Proteomes" id="UP001157974"/>
    </source>
</evidence>
<evidence type="ECO:0000313" key="3">
    <source>
        <dbReference type="EMBL" id="KAJ8905388.1"/>
    </source>
</evidence>
<dbReference type="InterPro" id="IPR015797">
    <property type="entry name" value="NUDIX_hydrolase-like_dom_sf"/>
</dbReference>
<dbReference type="Gene3D" id="3.90.79.10">
    <property type="entry name" value="Nucleoside Triphosphate Pyrophosphohydrolase"/>
    <property type="match status" value="1"/>
</dbReference>
<dbReference type="PANTHER" id="PTHR45978">
    <property type="entry name" value="SPX DOMAIN-CONTAINING PROTEIN 3"/>
    <property type="match status" value="1"/>
</dbReference>
<accession>A0AAV8US88</accession>